<evidence type="ECO:0000313" key="2">
    <source>
        <dbReference type="EMBL" id="ASY63440.1"/>
    </source>
</evidence>
<dbReference type="KEGG" id="esj:SJ05684_c19980"/>
<dbReference type="AlphaFoldDB" id="A0A249PBW1"/>
<accession>A0A249PBW1</accession>
<evidence type="ECO:0000256" key="1">
    <source>
        <dbReference type="SAM" id="MobiDB-lite"/>
    </source>
</evidence>
<sequence>MAALTLSIDDAATSTRQKNGVPSERMLAGRPSRPEDAAPHPGEDANGDFLLSMLSRVQVMIERVVAERRAAKIDRVRVKTRRQLARLPAWVRNDLFPAEQKMVMPSAKTVVVEQGPITLFDGKHQTYSLD</sequence>
<feature type="region of interest" description="Disordered" evidence="1">
    <location>
        <begin position="1"/>
        <end position="46"/>
    </location>
</feature>
<keyword evidence="3" id="KW-1185">Reference proteome</keyword>
<organism evidence="2 3">
    <name type="scientific">Sinorhizobium sojae CCBAU 05684</name>
    <dbReference type="NCBI Taxonomy" id="716928"/>
    <lineage>
        <taxon>Bacteria</taxon>
        <taxon>Pseudomonadati</taxon>
        <taxon>Pseudomonadota</taxon>
        <taxon>Alphaproteobacteria</taxon>
        <taxon>Hyphomicrobiales</taxon>
        <taxon>Rhizobiaceae</taxon>
        <taxon>Sinorhizobium/Ensifer group</taxon>
        <taxon>Sinorhizobium</taxon>
    </lineage>
</organism>
<feature type="compositionally biased region" description="Basic and acidic residues" evidence="1">
    <location>
        <begin position="32"/>
        <end position="43"/>
    </location>
</feature>
<protein>
    <submittedName>
        <fullName evidence="2">Uncharacterized protein</fullName>
    </submittedName>
</protein>
<dbReference type="EMBL" id="CP023067">
    <property type="protein sequence ID" value="ASY63440.1"/>
    <property type="molecule type" value="Genomic_DNA"/>
</dbReference>
<dbReference type="STRING" id="716928.GCA_000261485_00140"/>
<reference evidence="2 3" key="1">
    <citation type="submission" date="2017-08" db="EMBL/GenBank/DDBJ databases">
        <title>Multipartite genome sequences of Sinorhizobium species nodulating soybeans.</title>
        <authorList>
            <person name="Tian C.F."/>
        </authorList>
    </citation>
    <scope>NUCLEOTIDE SEQUENCE [LARGE SCALE GENOMIC DNA]</scope>
    <source>
        <strain evidence="2 3">CCBAU 05684</strain>
    </source>
</reference>
<gene>
    <name evidence="2" type="ORF">SJ05684_c19980</name>
</gene>
<evidence type="ECO:0000313" key="3">
    <source>
        <dbReference type="Proteomes" id="UP000217211"/>
    </source>
</evidence>
<name>A0A249PBW1_9HYPH</name>
<dbReference type="Proteomes" id="UP000217211">
    <property type="component" value="Chromosome"/>
</dbReference>
<proteinExistence type="predicted"/>
<dbReference type="RefSeq" id="WP_050979889.1">
    <property type="nucleotide sequence ID" value="NZ_AJQT01000005.1"/>
</dbReference>